<dbReference type="Proteomes" id="UP000824136">
    <property type="component" value="Unassembled WGS sequence"/>
</dbReference>
<dbReference type="InterPro" id="IPR000524">
    <property type="entry name" value="Tscrpt_reg_HTH_GntR"/>
</dbReference>
<dbReference type="CDD" id="cd07377">
    <property type="entry name" value="WHTH_GntR"/>
    <property type="match status" value="1"/>
</dbReference>
<dbReference type="AlphaFoldDB" id="A0A9D1GVE9"/>
<evidence type="ECO:0000259" key="4">
    <source>
        <dbReference type="PROSITE" id="PS50949"/>
    </source>
</evidence>
<evidence type="ECO:0000256" key="3">
    <source>
        <dbReference type="ARBA" id="ARBA00023163"/>
    </source>
</evidence>
<dbReference type="InterPro" id="IPR036388">
    <property type="entry name" value="WH-like_DNA-bd_sf"/>
</dbReference>
<organism evidence="5 6">
    <name type="scientific">Candidatus Faeciplasma pullistercoris</name>
    <dbReference type="NCBI Taxonomy" id="2840800"/>
    <lineage>
        <taxon>Bacteria</taxon>
        <taxon>Bacillati</taxon>
        <taxon>Bacillota</taxon>
        <taxon>Clostridia</taxon>
        <taxon>Eubacteriales</taxon>
        <taxon>Oscillospiraceae</taxon>
        <taxon>Oscillospiraceae incertae sedis</taxon>
        <taxon>Candidatus Faeciplasma</taxon>
    </lineage>
</organism>
<dbReference type="Pfam" id="PF00392">
    <property type="entry name" value="GntR"/>
    <property type="match status" value="1"/>
</dbReference>
<dbReference type="Gene3D" id="1.10.10.10">
    <property type="entry name" value="Winged helix-like DNA-binding domain superfamily/Winged helix DNA-binding domain"/>
    <property type="match status" value="1"/>
</dbReference>
<evidence type="ECO:0000313" key="6">
    <source>
        <dbReference type="Proteomes" id="UP000824136"/>
    </source>
</evidence>
<dbReference type="EMBL" id="DVLL01000025">
    <property type="protein sequence ID" value="HIT59622.1"/>
    <property type="molecule type" value="Genomic_DNA"/>
</dbReference>
<dbReference type="SUPFAM" id="SSF46785">
    <property type="entry name" value="Winged helix' DNA-binding domain"/>
    <property type="match status" value="1"/>
</dbReference>
<dbReference type="SMART" id="SM00345">
    <property type="entry name" value="HTH_GNTR"/>
    <property type="match status" value="1"/>
</dbReference>
<dbReference type="GO" id="GO:0003677">
    <property type="term" value="F:DNA binding"/>
    <property type="evidence" value="ECO:0007669"/>
    <property type="project" value="UniProtKB-KW"/>
</dbReference>
<protein>
    <submittedName>
        <fullName evidence="5">GntR family transcriptional regulator</fullName>
    </submittedName>
</protein>
<keyword evidence="1" id="KW-0805">Transcription regulation</keyword>
<reference evidence="5" key="2">
    <citation type="journal article" date="2021" name="PeerJ">
        <title>Extensive microbial diversity within the chicken gut microbiome revealed by metagenomics and culture.</title>
        <authorList>
            <person name="Gilroy R."/>
            <person name="Ravi A."/>
            <person name="Getino M."/>
            <person name="Pursley I."/>
            <person name="Horton D.L."/>
            <person name="Alikhan N.F."/>
            <person name="Baker D."/>
            <person name="Gharbi K."/>
            <person name="Hall N."/>
            <person name="Watson M."/>
            <person name="Adriaenssens E.M."/>
            <person name="Foster-Nyarko E."/>
            <person name="Jarju S."/>
            <person name="Secka A."/>
            <person name="Antonio M."/>
            <person name="Oren A."/>
            <person name="Chaudhuri R.R."/>
            <person name="La Ragione R."/>
            <person name="Hildebrand F."/>
            <person name="Pallen M.J."/>
        </authorList>
    </citation>
    <scope>NUCLEOTIDE SEQUENCE</scope>
    <source>
        <strain evidence="5">CHK33-4379</strain>
    </source>
</reference>
<evidence type="ECO:0000313" key="5">
    <source>
        <dbReference type="EMBL" id="HIT59622.1"/>
    </source>
</evidence>
<sequence length="123" mass="13949">MAWKFDDDRAIYIQIVEKFKLMIASGIYEKGSKIPSVRELSAEAGVNPNTMQKALSELERDGLITAMRTSGRYITEDEEAIKSTKKDLSDRKISNFLSDMKLLGYDSKDVINLLNNHDTEAEQ</sequence>
<name>A0A9D1GVE9_9FIRM</name>
<dbReference type="PRINTS" id="PR00035">
    <property type="entry name" value="HTHGNTR"/>
</dbReference>
<dbReference type="PANTHER" id="PTHR38445">
    <property type="entry name" value="HTH-TYPE TRANSCRIPTIONAL REPRESSOR YTRA"/>
    <property type="match status" value="1"/>
</dbReference>
<keyword evidence="2" id="KW-0238">DNA-binding</keyword>
<feature type="domain" description="HTH gntR-type" evidence="4">
    <location>
        <begin position="9"/>
        <end position="77"/>
    </location>
</feature>
<dbReference type="PANTHER" id="PTHR38445:SF6">
    <property type="entry name" value="GNTR-FAMILY TRANSCRIPTIONAL REGULATOR"/>
    <property type="match status" value="1"/>
</dbReference>
<dbReference type="GO" id="GO:0003700">
    <property type="term" value="F:DNA-binding transcription factor activity"/>
    <property type="evidence" value="ECO:0007669"/>
    <property type="project" value="InterPro"/>
</dbReference>
<gene>
    <name evidence="5" type="ORF">IAC39_07945</name>
</gene>
<proteinExistence type="predicted"/>
<comment type="caution">
    <text evidence="5">The sequence shown here is derived from an EMBL/GenBank/DDBJ whole genome shotgun (WGS) entry which is preliminary data.</text>
</comment>
<dbReference type="PROSITE" id="PS50949">
    <property type="entry name" value="HTH_GNTR"/>
    <property type="match status" value="1"/>
</dbReference>
<evidence type="ECO:0000256" key="1">
    <source>
        <dbReference type="ARBA" id="ARBA00023015"/>
    </source>
</evidence>
<dbReference type="InterPro" id="IPR036390">
    <property type="entry name" value="WH_DNA-bd_sf"/>
</dbReference>
<keyword evidence="3" id="KW-0804">Transcription</keyword>
<reference evidence="5" key="1">
    <citation type="submission" date="2020-10" db="EMBL/GenBank/DDBJ databases">
        <authorList>
            <person name="Gilroy R."/>
        </authorList>
    </citation>
    <scope>NUCLEOTIDE SEQUENCE</scope>
    <source>
        <strain evidence="5">CHK33-4379</strain>
    </source>
</reference>
<evidence type="ECO:0000256" key="2">
    <source>
        <dbReference type="ARBA" id="ARBA00023125"/>
    </source>
</evidence>
<accession>A0A9D1GVE9</accession>